<evidence type="ECO:0000256" key="1">
    <source>
        <dbReference type="ARBA" id="ARBA00004251"/>
    </source>
</evidence>
<dbReference type="Gene3D" id="1.10.510.10">
    <property type="entry name" value="Transferase(Phosphotransferase) domain 1"/>
    <property type="match status" value="1"/>
</dbReference>
<name>A0AAV0W5G3_9HEMI</name>
<evidence type="ECO:0008006" key="20">
    <source>
        <dbReference type="Google" id="ProtNLM"/>
    </source>
</evidence>
<dbReference type="GO" id="GO:0005524">
    <property type="term" value="F:ATP binding"/>
    <property type="evidence" value="ECO:0007669"/>
    <property type="project" value="UniProtKB-UniRule"/>
</dbReference>
<feature type="region of interest" description="Disordered" evidence="14">
    <location>
        <begin position="395"/>
        <end position="416"/>
    </location>
</feature>
<evidence type="ECO:0000256" key="13">
    <source>
        <dbReference type="PROSITE-ProRule" id="PRU10141"/>
    </source>
</evidence>
<dbReference type="InterPro" id="IPR008266">
    <property type="entry name" value="Tyr_kinase_AS"/>
</dbReference>
<keyword evidence="7 15" id="KW-1133">Transmembrane helix</keyword>
<dbReference type="GO" id="GO:0005886">
    <property type="term" value="C:plasma membrane"/>
    <property type="evidence" value="ECO:0007669"/>
    <property type="project" value="UniProtKB-SubCell"/>
</dbReference>
<dbReference type="SUPFAM" id="SSF49785">
    <property type="entry name" value="Galactose-binding domain-like"/>
    <property type="match status" value="1"/>
</dbReference>
<dbReference type="PANTHER" id="PTHR24416:SF580">
    <property type="entry name" value="DISCOIDIN DOMAIN RECEPTOR, ISOFORM F"/>
    <property type="match status" value="1"/>
</dbReference>
<protein>
    <recommendedName>
        <fullName evidence="20">Discoidin domain-containing receptor 2</fullName>
    </recommendedName>
</protein>
<keyword evidence="2" id="KW-1003">Cell membrane</keyword>
<dbReference type="GO" id="GO:0010976">
    <property type="term" value="P:positive regulation of neuron projection development"/>
    <property type="evidence" value="ECO:0007669"/>
    <property type="project" value="TreeGrafter"/>
</dbReference>
<feature type="compositionally biased region" description="Pro residues" evidence="14">
    <location>
        <begin position="594"/>
        <end position="606"/>
    </location>
</feature>
<evidence type="ECO:0000256" key="8">
    <source>
        <dbReference type="ARBA" id="ARBA00023136"/>
    </source>
</evidence>
<dbReference type="GO" id="GO:0005518">
    <property type="term" value="F:collagen binding"/>
    <property type="evidence" value="ECO:0007669"/>
    <property type="project" value="TreeGrafter"/>
</dbReference>
<dbReference type="Proteomes" id="UP001160148">
    <property type="component" value="Unassembled WGS sequence"/>
</dbReference>
<keyword evidence="11" id="KW-0325">Glycoprotein</keyword>
<dbReference type="InterPro" id="IPR050122">
    <property type="entry name" value="RTK"/>
</dbReference>
<dbReference type="Gene3D" id="3.30.200.20">
    <property type="entry name" value="Phosphorylase Kinase, domain 1"/>
    <property type="match status" value="1"/>
</dbReference>
<evidence type="ECO:0000256" key="5">
    <source>
        <dbReference type="ARBA" id="ARBA00022741"/>
    </source>
</evidence>
<evidence type="ECO:0000256" key="14">
    <source>
        <dbReference type="SAM" id="MobiDB-lite"/>
    </source>
</evidence>
<keyword evidence="8 15" id="KW-0472">Membrane</keyword>
<dbReference type="Pfam" id="PF21114">
    <property type="entry name" value="DDR1-2_DS-like"/>
    <property type="match status" value="1"/>
</dbReference>
<dbReference type="PROSITE" id="PS50022">
    <property type="entry name" value="FA58C_3"/>
    <property type="match status" value="1"/>
</dbReference>
<keyword evidence="4" id="KW-0732">Signal</keyword>
<dbReference type="PROSITE" id="PS01286">
    <property type="entry name" value="FA58C_2"/>
    <property type="match status" value="1"/>
</dbReference>
<dbReference type="EMBL" id="CARXXK010000001">
    <property type="protein sequence ID" value="CAI6351061.1"/>
    <property type="molecule type" value="Genomic_DNA"/>
</dbReference>
<dbReference type="Pfam" id="PF07714">
    <property type="entry name" value="PK_Tyr_Ser-Thr"/>
    <property type="match status" value="1"/>
</dbReference>
<keyword evidence="5 13" id="KW-0547">Nucleotide-binding</keyword>
<comment type="subcellular location">
    <subcellularLocation>
        <location evidence="1">Cell membrane</location>
        <topology evidence="1">Single-pass type I membrane protein</topology>
    </subcellularLocation>
</comment>
<evidence type="ECO:0000256" key="10">
    <source>
        <dbReference type="ARBA" id="ARBA00023170"/>
    </source>
</evidence>
<dbReference type="InterPro" id="IPR020635">
    <property type="entry name" value="Tyr_kinase_cat_dom"/>
</dbReference>
<dbReference type="GO" id="GO:0043235">
    <property type="term" value="C:receptor complex"/>
    <property type="evidence" value="ECO:0007669"/>
    <property type="project" value="TreeGrafter"/>
</dbReference>
<comment type="catalytic activity">
    <reaction evidence="12">
        <text>L-tyrosyl-[protein] + ATP = O-phospho-L-tyrosyl-[protein] + ADP + H(+)</text>
        <dbReference type="Rhea" id="RHEA:10596"/>
        <dbReference type="Rhea" id="RHEA-COMP:10136"/>
        <dbReference type="Rhea" id="RHEA-COMP:20101"/>
        <dbReference type="ChEBI" id="CHEBI:15378"/>
        <dbReference type="ChEBI" id="CHEBI:30616"/>
        <dbReference type="ChEBI" id="CHEBI:46858"/>
        <dbReference type="ChEBI" id="CHEBI:61978"/>
        <dbReference type="ChEBI" id="CHEBI:456216"/>
        <dbReference type="EC" id="2.7.10.1"/>
    </reaction>
</comment>
<dbReference type="PANTHER" id="PTHR24416">
    <property type="entry name" value="TYROSINE-PROTEIN KINASE RECEPTOR"/>
    <property type="match status" value="1"/>
</dbReference>
<evidence type="ECO:0000256" key="9">
    <source>
        <dbReference type="ARBA" id="ARBA00023157"/>
    </source>
</evidence>
<dbReference type="InterPro" id="IPR001245">
    <property type="entry name" value="Ser-Thr/Tyr_kinase_cat_dom"/>
</dbReference>
<dbReference type="InterPro" id="IPR000421">
    <property type="entry name" value="FA58C"/>
</dbReference>
<evidence type="ECO:0000256" key="11">
    <source>
        <dbReference type="ARBA" id="ARBA00023180"/>
    </source>
</evidence>
<dbReference type="SUPFAM" id="SSF56112">
    <property type="entry name" value="Protein kinase-like (PK-like)"/>
    <property type="match status" value="1"/>
</dbReference>
<evidence type="ECO:0000313" key="18">
    <source>
        <dbReference type="EMBL" id="CAI6351061.1"/>
    </source>
</evidence>
<organism evidence="18 19">
    <name type="scientific">Macrosiphum euphorbiae</name>
    <name type="common">potato aphid</name>
    <dbReference type="NCBI Taxonomy" id="13131"/>
    <lineage>
        <taxon>Eukaryota</taxon>
        <taxon>Metazoa</taxon>
        <taxon>Ecdysozoa</taxon>
        <taxon>Arthropoda</taxon>
        <taxon>Hexapoda</taxon>
        <taxon>Insecta</taxon>
        <taxon>Pterygota</taxon>
        <taxon>Neoptera</taxon>
        <taxon>Paraneoptera</taxon>
        <taxon>Hemiptera</taxon>
        <taxon>Sternorrhyncha</taxon>
        <taxon>Aphidomorpha</taxon>
        <taxon>Aphidoidea</taxon>
        <taxon>Aphididae</taxon>
        <taxon>Macrosiphini</taxon>
        <taxon>Macrosiphum</taxon>
    </lineage>
</organism>
<dbReference type="PROSITE" id="PS00107">
    <property type="entry name" value="PROTEIN_KINASE_ATP"/>
    <property type="match status" value="1"/>
</dbReference>
<dbReference type="InterPro" id="IPR008979">
    <property type="entry name" value="Galactose-bd-like_sf"/>
</dbReference>
<keyword evidence="10" id="KW-0675">Receptor</keyword>
<dbReference type="AlphaFoldDB" id="A0AAV0W5G3"/>
<evidence type="ECO:0000313" key="19">
    <source>
        <dbReference type="Proteomes" id="UP001160148"/>
    </source>
</evidence>
<keyword evidence="19" id="KW-1185">Reference proteome</keyword>
<keyword evidence="3 15" id="KW-0812">Transmembrane</keyword>
<evidence type="ECO:0000259" key="17">
    <source>
        <dbReference type="PROSITE" id="PS50022"/>
    </source>
</evidence>
<dbReference type="PROSITE" id="PS50011">
    <property type="entry name" value="PROTEIN_KINASE_DOM"/>
    <property type="match status" value="1"/>
</dbReference>
<accession>A0AAV0W5G3</accession>
<feature type="binding site" evidence="13">
    <location>
        <position position="711"/>
    </location>
    <ligand>
        <name>ATP</name>
        <dbReference type="ChEBI" id="CHEBI:30616"/>
    </ligand>
</feature>
<evidence type="ECO:0000256" key="15">
    <source>
        <dbReference type="SAM" id="Phobius"/>
    </source>
</evidence>
<comment type="caution">
    <text evidence="18">The sequence shown here is derived from an EMBL/GenBank/DDBJ whole genome shotgun (WGS) entry which is preliminary data.</text>
</comment>
<keyword evidence="6 13" id="KW-0067">ATP-binding</keyword>
<dbReference type="PRINTS" id="PR00109">
    <property type="entry name" value="TYRKINASE"/>
</dbReference>
<dbReference type="Pfam" id="PF00754">
    <property type="entry name" value="F5_F8_type_C"/>
    <property type="match status" value="1"/>
</dbReference>
<evidence type="ECO:0000256" key="3">
    <source>
        <dbReference type="ARBA" id="ARBA00022692"/>
    </source>
</evidence>
<dbReference type="GO" id="GO:0051897">
    <property type="term" value="P:positive regulation of phosphatidylinositol 3-kinase/protein kinase B signal transduction"/>
    <property type="evidence" value="ECO:0007669"/>
    <property type="project" value="TreeGrafter"/>
</dbReference>
<feature type="region of interest" description="Disordered" evidence="14">
    <location>
        <begin position="514"/>
        <end position="543"/>
    </location>
</feature>
<dbReference type="InterPro" id="IPR017441">
    <property type="entry name" value="Protein_kinase_ATP_BS"/>
</dbReference>
<feature type="domain" description="F5/8 type C" evidence="17">
    <location>
        <begin position="82"/>
        <end position="196"/>
    </location>
</feature>
<dbReference type="InterPro" id="IPR000719">
    <property type="entry name" value="Prot_kinase_dom"/>
</dbReference>
<feature type="domain" description="Protein kinase" evidence="16">
    <location>
        <begin position="672"/>
        <end position="950"/>
    </location>
</feature>
<reference evidence="18 19" key="1">
    <citation type="submission" date="2023-01" db="EMBL/GenBank/DDBJ databases">
        <authorList>
            <person name="Whitehead M."/>
        </authorList>
    </citation>
    <scope>NUCLEOTIDE SEQUENCE [LARGE SCALE GENOMIC DNA]</scope>
</reference>
<proteinExistence type="predicted"/>
<dbReference type="SMART" id="SM00219">
    <property type="entry name" value="TyrKc"/>
    <property type="match status" value="1"/>
</dbReference>
<sequence length="961" mass="107943">MPLGPSARWRSPSPALGFSGKRITGVTRILSRVMLFKGVRDPRGLEETGWPIVVVTIEFRSCALPNIPGYVLTIRQEKNGGAWCPKAQISSEVREYLEIDLDEDHLVTWTETQGRWGNGQGQEFTEAFTVEYWRRSIGRWVEYKDSREGRVLPGNVNTYLSVNQELELPFVASRIRFVPFSAHPRTVCMRVEIYGCPWEQSVVNYVAPRADTEFEDVSYDGDLARSLMTGGLGMLTDSLYGADDFLQFDLQFHKPLSKRWVGWSNDSIGNKLDLVFEFNGFRMFKEVKIHSSHIPTRDVKVFSMALIYVSLDGDKWQEWPIKFSTKSEAIKDTAVNITINLKSRVGRYIKICLYFSARWILISEVSFESELVAANITEGLLSQFYTQKETGYELRQSGDTTHARKEVTTGPSPGNSTQTYVGLVTGSLAMTVLLVAGVAVGLALKRGRQKVALLQFKQATLGAPKQQSINMKHLKNGSKTAVGSSSLYGRSGAMLTGGIGIGIGVGGGGIGGGRVGGHVGHESEDSDNSSVYHEPYKRLPSGKNHDYAPTTFLFKKDVSALTTSKSSEYTDFTSVGSFGQDDVKYSSPSMYTLNPPPPPSTRPPPLLQQQSEQLNKSLPANLHNYYAAIDIIKTERKEQHFTPGVFTCMKLPEDKQDECSQTSLYEISRNRLRVIEKLGEGNFGMIHLCETDGIPEYNATSTFHKRQVIVKSLRRGCGEQNKQDVMRETKCLYTVRDPNLARIVGVCSPDEPLCIIQEYCEYGDLPSFLKVQTTESTEAHPTINYGCLLYFATQIASGMKHLEGKGIVHRDLAARNCLVGKNYSLKISDHALYCSQYDSDYYVSDTKSRLPIRWMSWESLLLGKYTSKSDVWSFAVTLWEILMFCSHQPLAELTNEQVVENANHMYLANGKHRYAEPPPSCPREMYEIMAECWKRGDSERPKFSEIHLFLQRKNLGYIPVI</sequence>
<dbReference type="PROSITE" id="PS00109">
    <property type="entry name" value="PROTEIN_KINASE_TYR"/>
    <property type="match status" value="1"/>
</dbReference>
<dbReference type="InterPro" id="IPR011009">
    <property type="entry name" value="Kinase-like_dom_sf"/>
</dbReference>
<dbReference type="SMART" id="SM00231">
    <property type="entry name" value="FA58C"/>
    <property type="match status" value="1"/>
</dbReference>
<gene>
    <name evidence="18" type="ORF">MEUPH1_LOCUS7447</name>
</gene>
<evidence type="ECO:0000256" key="2">
    <source>
        <dbReference type="ARBA" id="ARBA00022475"/>
    </source>
</evidence>
<evidence type="ECO:0000256" key="7">
    <source>
        <dbReference type="ARBA" id="ARBA00022989"/>
    </source>
</evidence>
<feature type="transmembrane region" description="Helical" evidence="15">
    <location>
        <begin position="420"/>
        <end position="444"/>
    </location>
</feature>
<dbReference type="GO" id="GO:0038062">
    <property type="term" value="F:protein tyrosine kinase collagen receptor activity"/>
    <property type="evidence" value="ECO:0007669"/>
    <property type="project" value="TreeGrafter"/>
</dbReference>
<evidence type="ECO:0000259" key="16">
    <source>
        <dbReference type="PROSITE" id="PS50011"/>
    </source>
</evidence>
<evidence type="ECO:0000256" key="12">
    <source>
        <dbReference type="ARBA" id="ARBA00051243"/>
    </source>
</evidence>
<dbReference type="InterPro" id="IPR048525">
    <property type="entry name" value="DDR1-2_DS-like"/>
</dbReference>
<keyword evidence="9" id="KW-1015">Disulfide bond</keyword>
<evidence type="ECO:0000256" key="6">
    <source>
        <dbReference type="ARBA" id="ARBA00022840"/>
    </source>
</evidence>
<feature type="region of interest" description="Disordered" evidence="14">
    <location>
        <begin position="586"/>
        <end position="609"/>
    </location>
</feature>
<dbReference type="Gene3D" id="2.60.120.1190">
    <property type="match status" value="1"/>
</dbReference>
<evidence type="ECO:0000256" key="4">
    <source>
        <dbReference type="ARBA" id="ARBA00022729"/>
    </source>
</evidence>
<dbReference type="Gene3D" id="2.60.120.260">
    <property type="entry name" value="Galactose-binding domain-like"/>
    <property type="match status" value="1"/>
</dbReference>